<organism evidence="2 3">
    <name type="scientific">Lutimonas vermicola</name>
    <dbReference type="NCBI Taxonomy" id="414288"/>
    <lineage>
        <taxon>Bacteria</taxon>
        <taxon>Pseudomonadati</taxon>
        <taxon>Bacteroidota</taxon>
        <taxon>Flavobacteriia</taxon>
        <taxon>Flavobacteriales</taxon>
        <taxon>Flavobacteriaceae</taxon>
        <taxon>Lutimonas</taxon>
    </lineage>
</organism>
<dbReference type="RefSeq" id="WP_342157788.1">
    <property type="nucleotide sequence ID" value="NZ_JBCDNA010000001.1"/>
</dbReference>
<evidence type="ECO:0000313" key="3">
    <source>
        <dbReference type="Proteomes" id="UP001474120"/>
    </source>
</evidence>
<keyword evidence="1" id="KW-1133">Transmembrane helix</keyword>
<dbReference type="InterPro" id="IPR046077">
    <property type="entry name" value="DUF6095"/>
</dbReference>
<accession>A0ABU9KVY8</accession>
<feature type="transmembrane region" description="Helical" evidence="1">
    <location>
        <begin position="29"/>
        <end position="51"/>
    </location>
</feature>
<protein>
    <submittedName>
        <fullName evidence="2">DUF6095 family protein</fullName>
    </submittedName>
</protein>
<dbReference type="Pfam" id="PF19589">
    <property type="entry name" value="DUF6095"/>
    <property type="match status" value="1"/>
</dbReference>
<proteinExistence type="predicted"/>
<reference evidence="2 3" key="1">
    <citation type="submission" date="2024-04" db="EMBL/GenBank/DDBJ databases">
        <title>whole genome sequencing of Lutimonas vermicola strain IMCC1616.</title>
        <authorList>
            <person name="Bae S.S."/>
        </authorList>
    </citation>
    <scope>NUCLEOTIDE SEQUENCE [LARGE SCALE GENOMIC DNA]</scope>
    <source>
        <strain evidence="2 3">IMCC1616</strain>
    </source>
</reference>
<sequence length="88" mass="9856">MKHEQETVSNKKVFENNETKKIFQKGLKYLSLALPLLFAAPVIVTIGFKALNKGGGYLILILGCMLILFTIALVTQAFRLILKSLFNK</sequence>
<dbReference type="Proteomes" id="UP001474120">
    <property type="component" value="Unassembled WGS sequence"/>
</dbReference>
<comment type="caution">
    <text evidence="2">The sequence shown here is derived from an EMBL/GenBank/DDBJ whole genome shotgun (WGS) entry which is preliminary data.</text>
</comment>
<evidence type="ECO:0000313" key="2">
    <source>
        <dbReference type="EMBL" id="MEL4454284.1"/>
    </source>
</evidence>
<name>A0ABU9KVY8_9FLAO</name>
<keyword evidence="1" id="KW-0472">Membrane</keyword>
<evidence type="ECO:0000256" key="1">
    <source>
        <dbReference type="SAM" id="Phobius"/>
    </source>
</evidence>
<keyword evidence="1" id="KW-0812">Transmembrane</keyword>
<gene>
    <name evidence="2" type="ORF">AABB81_00140</name>
</gene>
<dbReference type="EMBL" id="JBCDNA010000001">
    <property type="protein sequence ID" value="MEL4454284.1"/>
    <property type="molecule type" value="Genomic_DNA"/>
</dbReference>
<keyword evidence="3" id="KW-1185">Reference proteome</keyword>
<feature type="transmembrane region" description="Helical" evidence="1">
    <location>
        <begin position="57"/>
        <end position="82"/>
    </location>
</feature>